<keyword evidence="10" id="KW-1185">Reference proteome</keyword>
<dbReference type="Proteomes" id="UP001501624">
    <property type="component" value="Unassembled WGS sequence"/>
</dbReference>
<feature type="transmembrane region" description="Helical" evidence="7">
    <location>
        <begin position="183"/>
        <end position="202"/>
    </location>
</feature>
<evidence type="ECO:0000313" key="9">
    <source>
        <dbReference type="EMBL" id="GAA3810606.1"/>
    </source>
</evidence>
<evidence type="ECO:0000313" key="10">
    <source>
        <dbReference type="Proteomes" id="UP001501624"/>
    </source>
</evidence>
<dbReference type="CDD" id="cd06261">
    <property type="entry name" value="TM_PBP2"/>
    <property type="match status" value="1"/>
</dbReference>
<keyword evidence="6 7" id="KW-0472">Membrane</keyword>
<dbReference type="Gene3D" id="1.10.3720.10">
    <property type="entry name" value="MetI-like"/>
    <property type="match status" value="1"/>
</dbReference>
<keyword evidence="5 7" id="KW-1133">Transmembrane helix</keyword>
<dbReference type="InterPro" id="IPR000515">
    <property type="entry name" value="MetI-like"/>
</dbReference>
<protein>
    <submittedName>
        <fullName evidence="9">ABC transporter permease</fullName>
    </submittedName>
</protein>
<organism evidence="9 10">
    <name type="scientific">Amycolatopsis tucumanensis</name>
    <dbReference type="NCBI Taxonomy" id="401106"/>
    <lineage>
        <taxon>Bacteria</taxon>
        <taxon>Bacillati</taxon>
        <taxon>Actinomycetota</taxon>
        <taxon>Actinomycetes</taxon>
        <taxon>Pseudonocardiales</taxon>
        <taxon>Pseudonocardiaceae</taxon>
        <taxon>Amycolatopsis</taxon>
    </lineage>
</organism>
<gene>
    <name evidence="9" type="ORF">GCM10022380_30470</name>
</gene>
<dbReference type="Pfam" id="PF00528">
    <property type="entry name" value="BPD_transp_1"/>
    <property type="match status" value="1"/>
</dbReference>
<name>A0ABP7I772_9PSEU</name>
<feature type="domain" description="ABC transmembrane type-1" evidence="8">
    <location>
        <begin position="88"/>
        <end position="277"/>
    </location>
</feature>
<dbReference type="InterPro" id="IPR035906">
    <property type="entry name" value="MetI-like_sf"/>
</dbReference>
<dbReference type="SUPFAM" id="SSF161098">
    <property type="entry name" value="MetI-like"/>
    <property type="match status" value="1"/>
</dbReference>
<evidence type="ECO:0000256" key="1">
    <source>
        <dbReference type="ARBA" id="ARBA00004651"/>
    </source>
</evidence>
<dbReference type="InterPro" id="IPR050366">
    <property type="entry name" value="BP-dependent_transpt_permease"/>
</dbReference>
<dbReference type="EMBL" id="BAABCM010000003">
    <property type="protein sequence ID" value="GAA3810606.1"/>
    <property type="molecule type" value="Genomic_DNA"/>
</dbReference>
<proteinExistence type="inferred from homology"/>
<evidence type="ECO:0000256" key="5">
    <source>
        <dbReference type="ARBA" id="ARBA00022989"/>
    </source>
</evidence>
<dbReference type="PANTHER" id="PTHR43386:SF25">
    <property type="entry name" value="PEPTIDE ABC TRANSPORTER PERMEASE PROTEIN"/>
    <property type="match status" value="1"/>
</dbReference>
<evidence type="ECO:0000256" key="6">
    <source>
        <dbReference type="ARBA" id="ARBA00023136"/>
    </source>
</evidence>
<keyword evidence="2 7" id="KW-0813">Transport</keyword>
<comment type="similarity">
    <text evidence="7">Belongs to the binding-protein-dependent transport system permease family.</text>
</comment>
<evidence type="ECO:0000256" key="3">
    <source>
        <dbReference type="ARBA" id="ARBA00022475"/>
    </source>
</evidence>
<feature type="transmembrane region" description="Helical" evidence="7">
    <location>
        <begin position="90"/>
        <end position="115"/>
    </location>
</feature>
<keyword evidence="4 7" id="KW-0812">Transmembrane</keyword>
<dbReference type="PANTHER" id="PTHR43386">
    <property type="entry name" value="OLIGOPEPTIDE TRANSPORT SYSTEM PERMEASE PROTEIN APPC"/>
    <property type="match status" value="1"/>
</dbReference>
<reference evidence="10" key="1">
    <citation type="journal article" date="2019" name="Int. J. Syst. Evol. Microbiol.">
        <title>The Global Catalogue of Microorganisms (GCM) 10K type strain sequencing project: providing services to taxonomists for standard genome sequencing and annotation.</title>
        <authorList>
            <consortium name="The Broad Institute Genomics Platform"/>
            <consortium name="The Broad Institute Genome Sequencing Center for Infectious Disease"/>
            <person name="Wu L."/>
            <person name="Ma J."/>
        </authorList>
    </citation>
    <scope>NUCLEOTIDE SEQUENCE [LARGE SCALE GENOMIC DNA]</scope>
    <source>
        <strain evidence="10">JCM 17017</strain>
    </source>
</reference>
<dbReference type="RefSeq" id="WP_237338379.1">
    <property type="nucleotide sequence ID" value="NZ_BAABCM010000003.1"/>
</dbReference>
<feature type="transmembrane region" description="Helical" evidence="7">
    <location>
        <begin position="26"/>
        <end position="49"/>
    </location>
</feature>
<keyword evidence="3" id="KW-1003">Cell membrane</keyword>
<evidence type="ECO:0000256" key="4">
    <source>
        <dbReference type="ARBA" id="ARBA00022692"/>
    </source>
</evidence>
<dbReference type="PROSITE" id="PS50928">
    <property type="entry name" value="ABC_TM1"/>
    <property type="match status" value="1"/>
</dbReference>
<evidence type="ECO:0000256" key="2">
    <source>
        <dbReference type="ARBA" id="ARBA00022448"/>
    </source>
</evidence>
<comment type="subcellular location">
    <subcellularLocation>
        <location evidence="1 7">Cell membrane</location>
        <topology evidence="1 7">Multi-pass membrane protein</topology>
    </subcellularLocation>
</comment>
<evidence type="ECO:0000256" key="7">
    <source>
        <dbReference type="RuleBase" id="RU363032"/>
    </source>
</evidence>
<accession>A0ABP7I772</accession>
<feature type="transmembrane region" description="Helical" evidence="7">
    <location>
        <begin position="209"/>
        <end position="232"/>
    </location>
</feature>
<feature type="transmembrane region" description="Helical" evidence="7">
    <location>
        <begin position="252"/>
        <end position="273"/>
    </location>
</feature>
<evidence type="ECO:0000259" key="8">
    <source>
        <dbReference type="PROSITE" id="PS50928"/>
    </source>
</evidence>
<comment type="caution">
    <text evidence="9">The sequence shown here is derived from an EMBL/GenBank/DDBJ whole genome shotgun (WGS) entry which is preliminary data.</text>
</comment>
<sequence length="297" mass="31361">MTAVETTSRAPRAAMRKLRRAATRNYRVTICTTLLTLVAIAAVFAPLLAPYGPQDLAVGEPLSPPSPEHIFGVDNFGRDQLSRILDGARISLGISAIVTIVSMALGAPLGLILGYRRGRVDFLVSRFLDLLFAFPGILIALVLATALGPGLTTAAIAMCVIYVPQATRFVRGVVASESVKDYVVAARTVGASGFRVIFVHILPNIRSQLLVITTLVLSFAVLTEAALSFLGVGAQAPSSSWGRMLTDGRDFLMTQPFLAVVPALAIAALVLILNGLGDGLRDRLDTDAVTVDPKAAP</sequence>